<evidence type="ECO:0000256" key="5">
    <source>
        <dbReference type="ARBA" id="ARBA00022847"/>
    </source>
</evidence>
<feature type="transmembrane region" description="Helical" evidence="13">
    <location>
        <begin position="371"/>
        <end position="393"/>
    </location>
</feature>
<comment type="subcellular location">
    <subcellularLocation>
        <location evidence="1">Membrane</location>
        <topology evidence="1">Multi-pass membrane protein</topology>
    </subcellularLocation>
</comment>
<feature type="transmembrane region" description="Helical" evidence="13">
    <location>
        <begin position="6"/>
        <end position="27"/>
    </location>
</feature>
<dbReference type="EMBL" id="CALNXJ010000002">
    <property type="protein sequence ID" value="CAH3033828.1"/>
    <property type="molecule type" value="Genomic_DNA"/>
</dbReference>
<feature type="transmembrane region" description="Helical" evidence="13">
    <location>
        <begin position="160"/>
        <end position="180"/>
    </location>
</feature>
<dbReference type="GO" id="GO:0008292">
    <property type="term" value="P:acetylcholine biosynthetic process"/>
    <property type="evidence" value="ECO:0007669"/>
    <property type="project" value="UniProtKB-ARBA"/>
</dbReference>
<feature type="transmembrane region" description="Helical" evidence="13">
    <location>
        <begin position="187"/>
        <end position="207"/>
    </location>
</feature>
<feature type="transmembrane region" description="Helical" evidence="13">
    <location>
        <begin position="797"/>
        <end position="823"/>
    </location>
</feature>
<evidence type="ECO:0000256" key="2">
    <source>
        <dbReference type="ARBA" id="ARBA00006434"/>
    </source>
</evidence>
<feature type="transmembrane region" description="Helical" evidence="13">
    <location>
        <begin position="259"/>
        <end position="283"/>
    </location>
</feature>
<dbReference type="AlphaFoldDB" id="A0AAU9VSY6"/>
<dbReference type="FunFam" id="1.20.1730.10:FF:000008">
    <property type="entry name" value="High affinity choline transporter 1"/>
    <property type="match status" value="2"/>
</dbReference>
<keyword evidence="6" id="KW-0530">Neurotransmitter biosynthesis</keyword>
<feature type="transmembrane region" description="Helical" evidence="13">
    <location>
        <begin position="858"/>
        <end position="879"/>
    </location>
</feature>
<evidence type="ECO:0000256" key="3">
    <source>
        <dbReference type="ARBA" id="ARBA00022448"/>
    </source>
</evidence>
<gene>
    <name evidence="14" type="ORF">PMEA_00010318</name>
</gene>
<proteinExistence type="inferred from homology"/>
<feature type="transmembrane region" description="Helical" evidence="13">
    <location>
        <begin position="542"/>
        <end position="565"/>
    </location>
</feature>
<evidence type="ECO:0000313" key="14">
    <source>
        <dbReference type="EMBL" id="CAH3033828.1"/>
    </source>
</evidence>
<dbReference type="PROSITE" id="PS50283">
    <property type="entry name" value="NA_SOLUT_SYMP_3"/>
    <property type="match status" value="2"/>
</dbReference>
<keyword evidence="9" id="KW-0406">Ion transport</keyword>
<feature type="transmembrane region" description="Helical" evidence="13">
    <location>
        <begin position="722"/>
        <end position="744"/>
    </location>
</feature>
<evidence type="ECO:0000256" key="8">
    <source>
        <dbReference type="ARBA" id="ARBA00023053"/>
    </source>
</evidence>
<evidence type="ECO:0000256" key="13">
    <source>
        <dbReference type="SAM" id="Phobius"/>
    </source>
</evidence>
<feature type="transmembrane region" description="Helical" evidence="13">
    <location>
        <begin position="621"/>
        <end position="640"/>
    </location>
</feature>
<feature type="transmembrane region" description="Helical" evidence="13">
    <location>
        <begin position="399"/>
        <end position="421"/>
    </location>
</feature>
<name>A0AAU9VSY6_9CNID</name>
<organism evidence="14 15">
    <name type="scientific">Pocillopora meandrina</name>
    <dbReference type="NCBI Taxonomy" id="46732"/>
    <lineage>
        <taxon>Eukaryota</taxon>
        <taxon>Metazoa</taxon>
        <taxon>Cnidaria</taxon>
        <taxon>Anthozoa</taxon>
        <taxon>Hexacorallia</taxon>
        <taxon>Scleractinia</taxon>
        <taxon>Astrocoeniina</taxon>
        <taxon>Pocilloporidae</taxon>
        <taxon>Pocillopora</taxon>
    </lineage>
</organism>
<evidence type="ECO:0000256" key="1">
    <source>
        <dbReference type="ARBA" id="ARBA00004141"/>
    </source>
</evidence>
<evidence type="ECO:0000256" key="7">
    <source>
        <dbReference type="ARBA" id="ARBA00022989"/>
    </source>
</evidence>
<dbReference type="PANTHER" id="PTHR45897:SF4">
    <property type="entry name" value="HIGH-AFFINITY CHOLINE TRANSPORTER 1"/>
    <property type="match status" value="1"/>
</dbReference>
<feature type="transmembrane region" description="Helical" evidence="13">
    <location>
        <begin position="325"/>
        <end position="350"/>
    </location>
</feature>
<keyword evidence="15" id="KW-1185">Reference proteome</keyword>
<dbReference type="Pfam" id="PF00474">
    <property type="entry name" value="SSF"/>
    <property type="match status" value="2"/>
</dbReference>
<evidence type="ECO:0000256" key="9">
    <source>
        <dbReference type="ARBA" id="ARBA00023065"/>
    </source>
</evidence>
<feature type="transmembrane region" description="Helical" evidence="13">
    <location>
        <begin position="39"/>
        <end position="63"/>
    </location>
</feature>
<dbReference type="InterPro" id="IPR038377">
    <property type="entry name" value="Na/Glc_symporter_sf"/>
</dbReference>
<dbReference type="InterPro" id="IPR001734">
    <property type="entry name" value="Na/solute_symporter"/>
</dbReference>
<feature type="transmembrane region" description="Helical" evidence="13">
    <location>
        <begin position="661"/>
        <end position="683"/>
    </location>
</feature>
<evidence type="ECO:0008006" key="16">
    <source>
        <dbReference type="Google" id="ProtNLM"/>
    </source>
</evidence>
<keyword evidence="12" id="KW-0739">Sodium transport</keyword>
<dbReference type="Proteomes" id="UP001159428">
    <property type="component" value="Unassembled WGS sequence"/>
</dbReference>
<dbReference type="InterPro" id="IPR052244">
    <property type="entry name" value="Choline_transporter"/>
</dbReference>
<keyword evidence="5" id="KW-0769">Symport</keyword>
<keyword evidence="11" id="KW-0325">Glycoprotein</keyword>
<keyword evidence="4 13" id="KW-0812">Transmembrane</keyword>
<feature type="transmembrane region" description="Helical" evidence="13">
    <location>
        <begin position="227"/>
        <end position="247"/>
    </location>
</feature>
<dbReference type="Gene3D" id="1.20.1730.10">
    <property type="entry name" value="Sodium/glucose cotransporter"/>
    <property type="match status" value="2"/>
</dbReference>
<keyword evidence="10 13" id="KW-0472">Membrane</keyword>
<reference evidence="14 15" key="1">
    <citation type="submission" date="2022-05" db="EMBL/GenBank/DDBJ databases">
        <authorList>
            <consortium name="Genoscope - CEA"/>
            <person name="William W."/>
        </authorList>
    </citation>
    <scope>NUCLEOTIDE SEQUENCE [LARGE SCALE GENOMIC DNA]</scope>
</reference>
<protein>
    <recommendedName>
        <fullName evidence="16">High-affinity choline transporter 1</fullName>
    </recommendedName>
</protein>
<dbReference type="CDD" id="cd11474">
    <property type="entry name" value="SLC5sbd_CHT"/>
    <property type="match status" value="2"/>
</dbReference>
<feature type="transmembrane region" description="Helical" evidence="13">
    <location>
        <begin position="764"/>
        <end position="785"/>
    </location>
</feature>
<keyword evidence="8" id="KW-0915">Sodium</keyword>
<keyword evidence="7 13" id="KW-1133">Transmembrane helix</keyword>
<sequence>MADINIAGVVSIVVFYLLILLVGLWAARRRKEGEEEAMLAGRSIGIFVGTFTMTATWVGGGYINGTAEVVFDSTQGLVWTQAPWGYALSLVIGGLAFAKIMRKKEYFTMLDPFQEKYGPRMGGLLYIPALLGEIFWSAAILAALGATISVVISLNETTSVIVSACIAIFYTLIGGLYSVAYTDVIQLICIFVGLWLSIPFAMTHSAVSSISDTSTQWVGEWSNTYVGVWLDYALLLTFGGIPWQVYFQRVLSCKTAAKAQGLSFAASFGCLLMAIPAVLIGAIGRSADWTRTDFFEPSGNATNQTAEFKKSLVLPMVLQYLTPTAVSFIGLGAVSAAVMSSADSSILSASSMFSRNVYKLIFRQKASEKEVVWVMRIAIFGVGAAATAMALAVGSIYSLWALCSDLVYVILFPQLCCVIYFDGTNTYGSFMGYVLGMVLRIGGGEDKIGIPPFIKYPYYNDLDGQLFPFRTLAMVVSFVTIVVVSYLLKFLFEREIVPLKFDFLRCFRRYDLEKQTGNKDQGTGNGERCNRKRRPHPNMADINVAGVVAIVLFYLLILAIGLWAARRRKDNEEETMLAGRSIGMVVGTFTLTATWVGGGYINGTAEVLYDKDQGLVWAQAPWGYALSLGLGGLLFAKIMRQREYITMIDPFQERYGPRMGGLLYIPALLGEVFWSGAILSALGATVSVVINLDRFTSVVVSACIAIFYTLMGGLYSVAYTDVIQLICIFVGLWLSIPFAMTHKAVSSITEDSGKWVGEIPTAKIGVWLDYAMLLICGGLPWQVYFQRVLSCKTPGKARILSLNASFGCMFMAVPAILIGAIGASTDWTQTSFYKPPEGNITNQTASVYVDKTLILPMVLQYLTPTAVSFIGLGAVSAAVMSSTDSSMLSASSMFAHNIYKLIFRQKASEKEVVWVMRFAIFGVGAAATAMALSVGSIYVLFHLCSDLVFVILFPQLCCVIYFKASNTYGSIAGYIFGLFLRVGGGEDKIGFHPFIKYPFYDEVKGQLFPFRTLSMIVSFSTIVSVSFLAKYLFEREIIPLKYDFLNAFRKSEEEKEQTKPAEEKFIMKDYQDNKI</sequence>
<feature type="transmembrane region" description="Helical" evidence="13">
    <location>
        <begin position="914"/>
        <end position="941"/>
    </location>
</feature>
<feature type="transmembrane region" description="Helical" evidence="13">
    <location>
        <begin position="472"/>
        <end position="492"/>
    </location>
</feature>
<feature type="transmembrane region" description="Helical" evidence="13">
    <location>
        <begin position="83"/>
        <end position="102"/>
    </location>
</feature>
<evidence type="ECO:0000256" key="4">
    <source>
        <dbReference type="ARBA" id="ARBA00022692"/>
    </source>
</evidence>
<evidence type="ECO:0000256" key="10">
    <source>
        <dbReference type="ARBA" id="ARBA00023136"/>
    </source>
</evidence>
<dbReference type="GO" id="GO:0005307">
    <property type="term" value="F:choline:sodium symporter activity"/>
    <property type="evidence" value="ECO:0007669"/>
    <property type="project" value="TreeGrafter"/>
</dbReference>
<evidence type="ECO:0000256" key="11">
    <source>
        <dbReference type="ARBA" id="ARBA00023180"/>
    </source>
</evidence>
<evidence type="ECO:0000313" key="15">
    <source>
        <dbReference type="Proteomes" id="UP001159428"/>
    </source>
</evidence>
<accession>A0AAU9VSY6</accession>
<evidence type="ECO:0000256" key="12">
    <source>
        <dbReference type="ARBA" id="ARBA00023201"/>
    </source>
</evidence>
<feature type="transmembrane region" description="Helical" evidence="13">
    <location>
        <begin position="695"/>
        <end position="715"/>
    </location>
</feature>
<dbReference type="PANTHER" id="PTHR45897">
    <property type="entry name" value="HIGH-AFFINITY CHOLINE TRANSPORTER 1"/>
    <property type="match status" value="1"/>
</dbReference>
<comment type="caution">
    <text evidence="14">The sequence shown here is derived from an EMBL/GenBank/DDBJ whole genome shotgun (WGS) entry which is preliminary data.</text>
</comment>
<feature type="transmembrane region" description="Helical" evidence="13">
    <location>
        <begin position="1015"/>
        <end position="1033"/>
    </location>
</feature>
<keyword evidence="3" id="KW-0813">Transport</keyword>
<evidence type="ECO:0000256" key="6">
    <source>
        <dbReference type="ARBA" id="ARBA00022979"/>
    </source>
</evidence>
<dbReference type="GO" id="GO:0005886">
    <property type="term" value="C:plasma membrane"/>
    <property type="evidence" value="ECO:0007669"/>
    <property type="project" value="TreeGrafter"/>
</dbReference>
<feature type="transmembrane region" description="Helical" evidence="13">
    <location>
        <begin position="577"/>
        <end position="601"/>
    </location>
</feature>
<comment type="similarity">
    <text evidence="2">Belongs to the sodium:solute symporter (SSF) (TC 2.A.21) family.</text>
</comment>
<feature type="transmembrane region" description="Helical" evidence="13">
    <location>
        <begin position="971"/>
        <end position="995"/>
    </location>
</feature>
<feature type="transmembrane region" description="Helical" evidence="13">
    <location>
        <begin position="947"/>
        <end position="964"/>
    </location>
</feature>
<feature type="transmembrane region" description="Helical" evidence="13">
    <location>
        <begin position="123"/>
        <end position="154"/>
    </location>
</feature>